<dbReference type="RefSeq" id="WP_281455949.1">
    <property type="nucleotide sequence ID" value="NZ_JASAOF010000006.1"/>
</dbReference>
<dbReference type="Proteomes" id="UP001237595">
    <property type="component" value="Unassembled WGS sequence"/>
</dbReference>
<organism evidence="2 3">
    <name type="scientific">Saccharopolyspora ipomoeae</name>
    <dbReference type="NCBI Taxonomy" id="3042027"/>
    <lineage>
        <taxon>Bacteria</taxon>
        <taxon>Bacillati</taxon>
        <taxon>Actinomycetota</taxon>
        <taxon>Actinomycetes</taxon>
        <taxon>Pseudonocardiales</taxon>
        <taxon>Pseudonocardiaceae</taxon>
        <taxon>Saccharopolyspora</taxon>
    </lineage>
</organism>
<feature type="region of interest" description="Disordered" evidence="1">
    <location>
        <begin position="1"/>
        <end position="20"/>
    </location>
</feature>
<comment type="caution">
    <text evidence="2">The sequence shown here is derived from an EMBL/GenBank/DDBJ whole genome shotgun (WGS) entry which is preliminary data.</text>
</comment>
<protein>
    <submittedName>
        <fullName evidence="2">Uncharacterized protein</fullName>
    </submittedName>
</protein>
<feature type="compositionally biased region" description="Polar residues" evidence="1">
    <location>
        <begin position="1"/>
        <end position="13"/>
    </location>
</feature>
<name>A0ABT6PNQ2_9PSEU</name>
<accession>A0ABT6PNQ2</accession>
<proteinExistence type="predicted"/>
<reference evidence="2 3" key="1">
    <citation type="submission" date="2023-04" db="EMBL/GenBank/DDBJ databases">
        <title>Draft genome sequence of Saccharopolyspora sp. TS4A08 isolated from sweet potato rhizospheric soil.</title>
        <authorList>
            <person name="Suksaard P."/>
            <person name="Duangmal K."/>
        </authorList>
    </citation>
    <scope>NUCLEOTIDE SEQUENCE [LARGE SCALE GENOMIC DNA]</scope>
    <source>
        <strain evidence="2 3">TS4A08</strain>
    </source>
</reference>
<evidence type="ECO:0000313" key="3">
    <source>
        <dbReference type="Proteomes" id="UP001237595"/>
    </source>
</evidence>
<dbReference type="EMBL" id="JASAOF010000006">
    <property type="protein sequence ID" value="MDI2029631.1"/>
    <property type="molecule type" value="Genomic_DNA"/>
</dbReference>
<gene>
    <name evidence="2" type="ORF">QFW96_13455</name>
</gene>
<evidence type="ECO:0000313" key="2">
    <source>
        <dbReference type="EMBL" id="MDI2029631.1"/>
    </source>
</evidence>
<keyword evidence="3" id="KW-1185">Reference proteome</keyword>
<evidence type="ECO:0000256" key="1">
    <source>
        <dbReference type="SAM" id="MobiDB-lite"/>
    </source>
</evidence>
<feature type="region of interest" description="Disordered" evidence="1">
    <location>
        <begin position="38"/>
        <end position="61"/>
    </location>
</feature>
<sequence>MTSVAAPLSQRSRPGSERIESVEPGVLKILVTADRFVNRPTGRAGRETAPDLGLPDFHRKR</sequence>